<dbReference type="SUPFAM" id="SSF81296">
    <property type="entry name" value="E set domains"/>
    <property type="match status" value="2"/>
</dbReference>
<dbReference type="InterPro" id="IPR002909">
    <property type="entry name" value="IPT_dom"/>
</dbReference>
<evidence type="ECO:0000313" key="3">
    <source>
        <dbReference type="EMBL" id="AAR35234.1"/>
    </source>
</evidence>
<dbReference type="InterPro" id="IPR014756">
    <property type="entry name" value="Ig_E-set"/>
</dbReference>
<accession>Q74C18</accession>
<sequence length="1081" mass="110781">MVLHGRNVGIFRVVLAVVLTVIVATGAWAATLTGNVQNSSGKAGRVYLRASNNSFGTSFTIAAGQTLPFSIRGVTSNNMYTVDAFLDVTGLGVQHANDPTGISSSVQVTSDTTYNVGTITLANPSVPFSGEYSPLATPLAANGAVFLMLDSDFYYSEQYNREYPVAETFDVERATNGSANPAICASLTNITTVKTGIKNRDQGAWADSAGQATSCYRVTAHASGQASVTSSWMPVMPKQGSRSVSGTITINGVTPSGPLYVAVVDESGDPPKVAAAAISNPSSPQAFTITGVEDGTYFLFAFLDMNNNGTEDFGDVVFGEFNTTHVVVNGQNVTGVSATMTAVDSLASIMTNHWTGNSQWGYFDNYSLNFAIDGMRKKPVTVVVTSGPNIAVPIDIGLNDWGFSSWVFINSTRPTPGSQYNLDITYEGDSSPTPTTVTISTVLDAFATNLAPTGNIQFNQNQLFSWAAPSSPPASYTYTVQVSDATNYNQIWYIEDLPSTTTSVTYNQNNEAFGPLEANKTCQWSVSVRDAAGNAAFRQTVFTPVTGPAINGFNPAGGNTGTTVYIDGLNFSTTPANNVVTFAGSMGRVAATVTNATASRLTVTVPSGVTTGTIQVTSSGVGSAESTSSFSVGTAGSFAGLVVNSASTPLGGVAVSLGGNPSVTTTSQVGTGSFSLGGLPANGTYDLVAEKTGYLPAVSAVINGGSAITTTAPFLLFTQAEVNSWGVYAGKGVITARVVDQSGNPIGGAVASIQSGMGKTYTAYYSSDGITFGGTSTSANNGLIVIPNLEPNDWVTLGASKTGWTFYTTSFRVRPFAVGEGAVFGAPSMPSVSGISPQSGKAGSTVTITGSNFETTQSVTLAGQNASFVVNSATQITVTVPAGASTGAFVVNTLGGDAGSGLFTVLQTLAVTTTGTGNGTVTSVSPDSRIACQSGSATNCSADFDKGITVTLTATPDNSGSIFSGWSGACTASAGDCSVTMDADKAVTATFSVTPNLKLINGMTETTFASLADAYAAAVTGDTIMARALDFTGPFNFNRNVAILLSGGYDASFTPTAGYTKLLGGLTVSLGSVTFSNVALQ</sequence>
<dbReference type="KEGG" id="gsu:GSU1858"/>
<protein>
    <submittedName>
        <fullName evidence="3">IPT/TIG domain protein</fullName>
    </submittedName>
</protein>
<evidence type="ECO:0000313" key="4">
    <source>
        <dbReference type="Proteomes" id="UP000000577"/>
    </source>
</evidence>
<dbReference type="InterPro" id="IPR044060">
    <property type="entry name" value="Bacterial_rp_domain"/>
</dbReference>
<dbReference type="Proteomes" id="UP000000577">
    <property type="component" value="Chromosome"/>
</dbReference>
<dbReference type="PATRIC" id="fig|243231.5.peg.1896"/>
<dbReference type="InterPro" id="IPR013783">
    <property type="entry name" value="Ig-like_fold"/>
</dbReference>
<feature type="domain" description="IPT/TIG" evidence="1">
    <location>
        <begin position="548"/>
        <end position="631"/>
    </location>
</feature>
<dbReference type="EMBL" id="AE017180">
    <property type="protein sequence ID" value="AAR35234.1"/>
    <property type="molecule type" value="Genomic_DNA"/>
</dbReference>
<evidence type="ECO:0000259" key="2">
    <source>
        <dbReference type="Pfam" id="PF18998"/>
    </source>
</evidence>
<proteinExistence type="predicted"/>
<dbReference type="eggNOG" id="COG5640">
    <property type="taxonomic scope" value="Bacteria"/>
</dbReference>
<gene>
    <name evidence="3" type="ordered locus">GSU1858</name>
</gene>
<dbReference type="SUPFAM" id="SSF49464">
    <property type="entry name" value="Carboxypeptidase regulatory domain-like"/>
    <property type="match status" value="1"/>
</dbReference>
<dbReference type="HOGENOM" id="CLU_287264_0_0_7"/>
<dbReference type="InParanoid" id="Q74C18"/>
<keyword evidence="4" id="KW-1185">Reference proteome</keyword>
<dbReference type="InterPro" id="IPR008969">
    <property type="entry name" value="CarboxyPept-like_regulatory"/>
</dbReference>
<dbReference type="Pfam" id="PF18998">
    <property type="entry name" value="Flg_new_2"/>
    <property type="match status" value="1"/>
</dbReference>
<dbReference type="STRING" id="243231.GSU1858"/>
<dbReference type="SMR" id="Q74C18"/>
<dbReference type="AlphaFoldDB" id="Q74C18"/>
<feature type="domain" description="Bacterial repeat" evidence="2">
    <location>
        <begin position="933"/>
        <end position="993"/>
    </location>
</feature>
<reference evidence="3 4" key="2">
    <citation type="journal article" date="2012" name="BMC Genomics">
        <title>Comparative genomic analysis of Geobacter sulfurreducens KN400, a strain with enhanced capacity for extracellular electron transfer and electricity production.</title>
        <authorList>
            <person name="Butler J.E."/>
            <person name="Young N.D."/>
            <person name="Aklujkar M."/>
            <person name="Lovley D.R."/>
        </authorList>
    </citation>
    <scope>NUCLEOTIDE SEQUENCE [LARGE SCALE GENOMIC DNA]</scope>
    <source>
        <strain evidence="4">ATCC 51573 / DSM 12127 / PCA</strain>
    </source>
</reference>
<organism evidence="3 4">
    <name type="scientific">Geobacter sulfurreducens (strain ATCC 51573 / DSM 12127 / PCA)</name>
    <dbReference type="NCBI Taxonomy" id="243231"/>
    <lineage>
        <taxon>Bacteria</taxon>
        <taxon>Pseudomonadati</taxon>
        <taxon>Thermodesulfobacteriota</taxon>
        <taxon>Desulfuromonadia</taxon>
        <taxon>Geobacterales</taxon>
        <taxon>Geobacteraceae</taxon>
        <taxon>Geobacter</taxon>
    </lineage>
</organism>
<dbReference type="Pfam" id="PF01833">
    <property type="entry name" value="TIG"/>
    <property type="match status" value="2"/>
</dbReference>
<dbReference type="Gene3D" id="2.60.40.10">
    <property type="entry name" value="Immunoglobulins"/>
    <property type="match status" value="2"/>
</dbReference>
<dbReference type="OrthoDB" id="6244278at2"/>
<reference evidence="3 4" key="1">
    <citation type="journal article" date="2003" name="Science">
        <title>Genome of Geobacter sulfurreducens: metal reduction in subsurface environments.</title>
        <authorList>
            <person name="Methe B.A."/>
            <person name="Nelson K.E."/>
            <person name="Eisen J.A."/>
            <person name="Paulsen I.T."/>
            <person name="Nelson W."/>
            <person name="Heidelberg J.F."/>
            <person name="Wu D."/>
            <person name="Wu M."/>
            <person name="Ward N."/>
            <person name="Beanan M.J."/>
            <person name="Dodson R.J."/>
            <person name="Madupu R."/>
            <person name="Brinkac L.M."/>
            <person name="Daugherty S.C."/>
            <person name="DeBoy R.T."/>
            <person name="Durkin A.S."/>
            <person name="Gwinn M."/>
            <person name="Kolonay J.F."/>
            <person name="Sullivan S.A."/>
            <person name="Haft D.H."/>
            <person name="Selengut J."/>
            <person name="Davidsen T.M."/>
            <person name="Zafar N."/>
            <person name="White O."/>
            <person name="Tran B."/>
            <person name="Romero C."/>
            <person name="Forberger H.A."/>
            <person name="Weidman J."/>
            <person name="Khouri H."/>
            <person name="Feldblyum T.V."/>
            <person name="Utterback T.R."/>
            <person name="Van Aken S.E."/>
            <person name="Lovley D.R."/>
            <person name="Fraser C.M."/>
        </authorList>
    </citation>
    <scope>NUCLEOTIDE SEQUENCE [LARGE SCALE GENOMIC DNA]</scope>
    <source>
        <strain evidence="4">ATCC 51573 / DSM 12127 / PCA</strain>
    </source>
</reference>
<evidence type="ECO:0000259" key="1">
    <source>
        <dbReference type="Pfam" id="PF01833"/>
    </source>
</evidence>
<dbReference type="CDD" id="cd00102">
    <property type="entry name" value="IPT"/>
    <property type="match status" value="1"/>
</dbReference>
<dbReference type="EnsemblBacteria" id="AAR35234">
    <property type="protein sequence ID" value="AAR35234"/>
    <property type="gene ID" value="GSU1858"/>
</dbReference>
<name>Q74C18_GEOSL</name>
<feature type="domain" description="IPT/TIG" evidence="1">
    <location>
        <begin position="830"/>
        <end position="892"/>
    </location>
</feature>
<dbReference type="Gene3D" id="2.60.40.1120">
    <property type="entry name" value="Carboxypeptidase-like, regulatory domain"/>
    <property type="match status" value="1"/>
</dbReference>